<evidence type="ECO:0000256" key="1">
    <source>
        <dbReference type="SAM" id="MobiDB-lite"/>
    </source>
</evidence>
<dbReference type="InterPro" id="IPR012677">
    <property type="entry name" value="Nucleotide-bd_a/b_plait_sf"/>
</dbReference>
<dbReference type="InterPro" id="IPR007201">
    <property type="entry name" value="Mei2-like_Rrm_C"/>
</dbReference>
<dbReference type="OrthoDB" id="417481at2759"/>
<sequence>MHADPHSLPLPHLLLPSAMGLNPEAAEFFPAYYHHSQQITPAGSPAYHHPFLPTTSFLSPSLHADLPYCYYATNTTIRYTASPDEHNLVVEQNHGTFLQPEAGCCFLAAPPSQQGNVKLGPRLGLKEVVVSQPFNIPGSAKKGRKGKCFRGKYSSGGGSNTRGKQVSKKESRREKPVSCDQRLQCSIKWGVSSYERIKPKEHQPVVSLEPNGQVTSVMIKNIPNRYTRQMVIEFLDNYCMEENQKAKLQQEPTVSAFDFLYLPVDFENGVNKGYAFVNFTNATAAWKFKSATSNQPWVGTKSNKIRQVTSAKFQGKEALVMHLRSSLFDCESDEFLPVCFSPARDGSGAMVEQKIVGRRTDNYQI</sequence>
<dbReference type="SUPFAM" id="SSF54928">
    <property type="entry name" value="RNA-binding domain, RBD"/>
    <property type="match status" value="1"/>
</dbReference>
<reference evidence="3" key="1">
    <citation type="submission" date="2022-02" db="EMBL/GenBank/DDBJ databases">
        <authorList>
            <person name="Henning P.M."/>
            <person name="McCubbin A.G."/>
            <person name="Shore J.S."/>
        </authorList>
    </citation>
    <scope>NUCLEOTIDE SEQUENCE</scope>
    <source>
        <strain evidence="3">F60SS</strain>
        <tissue evidence="3">Leaves</tissue>
    </source>
</reference>
<accession>A0A9Q0JFP5</accession>
<feature type="compositionally biased region" description="Basic residues" evidence="1">
    <location>
        <begin position="141"/>
        <end position="150"/>
    </location>
</feature>
<reference evidence="3" key="2">
    <citation type="journal article" date="2023" name="Plants (Basel)">
        <title>Annotation of the Turnera subulata (Passifloraceae) Draft Genome Reveals the S-Locus Evolved after the Divergence of Turneroideae from Passifloroideae in a Stepwise Manner.</title>
        <authorList>
            <person name="Henning P.M."/>
            <person name="Roalson E.H."/>
            <person name="Mir W."/>
            <person name="McCubbin A.G."/>
            <person name="Shore J.S."/>
        </authorList>
    </citation>
    <scope>NUCLEOTIDE SEQUENCE</scope>
    <source>
        <strain evidence="3">F60SS</strain>
    </source>
</reference>
<keyword evidence="4" id="KW-1185">Reference proteome</keyword>
<comment type="caution">
    <text evidence="3">The sequence shown here is derived from an EMBL/GenBank/DDBJ whole genome shotgun (WGS) entry which is preliminary data.</text>
</comment>
<feature type="region of interest" description="Disordered" evidence="1">
    <location>
        <begin position="139"/>
        <end position="175"/>
    </location>
</feature>
<dbReference type="AlphaFoldDB" id="A0A9Q0JFP5"/>
<dbReference type="Gene3D" id="3.30.70.330">
    <property type="match status" value="1"/>
</dbReference>
<gene>
    <name evidence="3" type="ORF">Tsubulata_035903</name>
</gene>
<dbReference type="GO" id="GO:0003676">
    <property type="term" value="F:nucleic acid binding"/>
    <property type="evidence" value="ECO:0007669"/>
    <property type="project" value="InterPro"/>
</dbReference>
<name>A0A9Q0JFP5_9ROSI</name>
<protein>
    <recommendedName>
        <fullName evidence="2">Mei2-like C-terminal RNA recognition motif domain-containing protein</fullName>
    </recommendedName>
</protein>
<dbReference type="InterPro" id="IPR035979">
    <property type="entry name" value="RBD_domain_sf"/>
</dbReference>
<evidence type="ECO:0000313" key="3">
    <source>
        <dbReference type="EMBL" id="KAJ4839417.1"/>
    </source>
</evidence>
<evidence type="ECO:0000259" key="2">
    <source>
        <dbReference type="Pfam" id="PF04059"/>
    </source>
</evidence>
<feature type="domain" description="Mei2-like C-terminal RNA recognition motif" evidence="2">
    <location>
        <begin position="215"/>
        <end position="324"/>
    </location>
</feature>
<evidence type="ECO:0000313" key="4">
    <source>
        <dbReference type="Proteomes" id="UP001141552"/>
    </source>
</evidence>
<organism evidence="3 4">
    <name type="scientific">Turnera subulata</name>
    <dbReference type="NCBI Taxonomy" id="218843"/>
    <lineage>
        <taxon>Eukaryota</taxon>
        <taxon>Viridiplantae</taxon>
        <taxon>Streptophyta</taxon>
        <taxon>Embryophyta</taxon>
        <taxon>Tracheophyta</taxon>
        <taxon>Spermatophyta</taxon>
        <taxon>Magnoliopsida</taxon>
        <taxon>eudicotyledons</taxon>
        <taxon>Gunneridae</taxon>
        <taxon>Pentapetalae</taxon>
        <taxon>rosids</taxon>
        <taxon>fabids</taxon>
        <taxon>Malpighiales</taxon>
        <taxon>Passifloraceae</taxon>
        <taxon>Turnera</taxon>
    </lineage>
</organism>
<dbReference type="EMBL" id="JAKUCV010003327">
    <property type="protein sequence ID" value="KAJ4839417.1"/>
    <property type="molecule type" value="Genomic_DNA"/>
</dbReference>
<dbReference type="Proteomes" id="UP001141552">
    <property type="component" value="Unassembled WGS sequence"/>
</dbReference>
<dbReference type="Pfam" id="PF04059">
    <property type="entry name" value="RRM_2"/>
    <property type="match status" value="1"/>
</dbReference>
<proteinExistence type="predicted"/>